<organism evidence="1 2">
    <name type="scientific">Deinococcus depolymerans</name>
    <dbReference type="NCBI Taxonomy" id="392408"/>
    <lineage>
        <taxon>Bacteria</taxon>
        <taxon>Thermotogati</taxon>
        <taxon>Deinococcota</taxon>
        <taxon>Deinococci</taxon>
        <taxon>Deinococcales</taxon>
        <taxon>Deinococcaceae</taxon>
        <taxon>Deinococcus</taxon>
    </lineage>
</organism>
<dbReference type="Proteomes" id="UP001500191">
    <property type="component" value="Unassembled WGS sequence"/>
</dbReference>
<comment type="caution">
    <text evidence="1">The sequence shown here is derived from an EMBL/GenBank/DDBJ whole genome shotgun (WGS) entry which is preliminary data.</text>
</comment>
<name>A0ABN1C3I8_9DEIO</name>
<sequence length="178" mass="18508">MFRPFSLAGAAMLPDMTGTHTPRAPRLTAAVLLTVAGLTGTAGSQPARPAAQAAALLTVEFPLRAFLINAAAPNRLTLTTPWEEVSAAPQGRPHPARRGYYAQVAPLLLPLRVPGGTPAGRYAAQLRALLFSCGVALQTCAARTVTLPVTLDVQTGGRVWAAPLRITDAGLRGGSLRP</sequence>
<keyword evidence="2" id="KW-1185">Reference proteome</keyword>
<accession>A0ABN1C3I8</accession>
<gene>
    <name evidence="1" type="ORF">GCM10008937_17230</name>
</gene>
<protein>
    <submittedName>
        <fullName evidence="1">Uncharacterized protein</fullName>
    </submittedName>
</protein>
<evidence type="ECO:0000313" key="2">
    <source>
        <dbReference type="Proteomes" id="UP001500191"/>
    </source>
</evidence>
<proteinExistence type="predicted"/>
<evidence type="ECO:0000313" key="1">
    <source>
        <dbReference type="EMBL" id="GAA0509943.1"/>
    </source>
</evidence>
<reference evidence="1 2" key="1">
    <citation type="journal article" date="2019" name="Int. J. Syst. Evol. Microbiol.">
        <title>The Global Catalogue of Microorganisms (GCM) 10K type strain sequencing project: providing services to taxonomists for standard genome sequencing and annotation.</title>
        <authorList>
            <consortium name="The Broad Institute Genomics Platform"/>
            <consortium name="The Broad Institute Genome Sequencing Center for Infectious Disease"/>
            <person name="Wu L."/>
            <person name="Ma J."/>
        </authorList>
    </citation>
    <scope>NUCLEOTIDE SEQUENCE [LARGE SCALE GENOMIC DNA]</scope>
    <source>
        <strain evidence="1 2">JCM 14368</strain>
    </source>
</reference>
<dbReference type="EMBL" id="BAAADB010000013">
    <property type="protein sequence ID" value="GAA0509943.1"/>
    <property type="molecule type" value="Genomic_DNA"/>
</dbReference>